<proteinExistence type="predicted"/>
<sequence>MNTATPTTASWGALFSGQNGVLALALTGGVALHAINVHIVTTVLPSVVRDIGGLDWYAWNTTLFVVASIIGAALSVRLLAGAGPRGACLAALAIFALGSAACASAASMPWMLAGRSVQGLGGGALAALSYSLIRVVFPAPLWPRAVALVSGMWGVATLCGPAVGGLFAQSGHWRWAFWTLLPVALLQAMLVAARLRPAAAPSARPVIPVAQIALLAASVLAVAAGGLSRALAWQGAGVAAGIALGVAAIAVERRSTVRLLPSATCELASPLGAVYTSVALLLVGTTTEIYVPYFLQTLHGYTPLAAGYLAAAMAAGWSFSSMLSSGRQGAGAVTMLRAGPLLGAVSLLALALLVPAADALSPGMLMLLYGAALAAAGAGVGLGWPHLLTRVLTLAPAGEGGLASVAITTVQLYGMAIGAAVAGLVANAAGLTEPGGKAGAQSAALWLFASFALAPALAALLARRIGKK</sequence>
<reference evidence="7 8" key="1">
    <citation type="submission" date="2019-10" db="EMBL/GenBank/DDBJ databases">
        <title>Taxonomy of Antarctic Massilia spp.: description of Massilia rubra sp. nov., Massilia aquatica sp. nov., Massilia mucilaginosa sp. nov., Massilia frigida sp. nov. isolated from streams, lakes and regoliths.</title>
        <authorList>
            <person name="Holochova P."/>
            <person name="Sedlacek I."/>
            <person name="Kralova S."/>
            <person name="Maslanova I."/>
            <person name="Busse H.-J."/>
            <person name="Stankova E."/>
            <person name="Vrbovska V."/>
            <person name="Kovarovic V."/>
            <person name="Bartak M."/>
            <person name="Svec P."/>
            <person name="Pantucek R."/>
        </authorList>
    </citation>
    <scope>NUCLEOTIDE SEQUENCE [LARGE SCALE GENOMIC DNA]</scope>
    <source>
        <strain evidence="7 8">CCM 8694</strain>
    </source>
</reference>
<name>A0ABX0MRA4_9BURK</name>
<feature type="transmembrane region" description="Helical" evidence="5">
    <location>
        <begin position="21"/>
        <end position="44"/>
    </location>
</feature>
<feature type="transmembrane region" description="Helical" evidence="5">
    <location>
        <begin position="87"/>
        <end position="106"/>
    </location>
</feature>
<dbReference type="PANTHER" id="PTHR23501:SF154">
    <property type="entry name" value="MULTIDRUG-EFFLUX TRANSPORTER RV1634-RELATED"/>
    <property type="match status" value="1"/>
</dbReference>
<comment type="subcellular location">
    <subcellularLocation>
        <location evidence="1">Membrane</location>
        <topology evidence="1">Multi-pass membrane protein</topology>
    </subcellularLocation>
</comment>
<dbReference type="Proteomes" id="UP000610594">
    <property type="component" value="Unassembled WGS sequence"/>
</dbReference>
<feature type="transmembrane region" description="Helical" evidence="5">
    <location>
        <begin position="56"/>
        <end position="80"/>
    </location>
</feature>
<dbReference type="Gene3D" id="1.20.1720.10">
    <property type="entry name" value="Multidrug resistance protein D"/>
    <property type="match status" value="1"/>
</dbReference>
<evidence type="ECO:0000256" key="1">
    <source>
        <dbReference type="ARBA" id="ARBA00004141"/>
    </source>
</evidence>
<dbReference type="PROSITE" id="PS50850">
    <property type="entry name" value="MFS"/>
    <property type="match status" value="1"/>
</dbReference>
<dbReference type="SUPFAM" id="SSF103473">
    <property type="entry name" value="MFS general substrate transporter"/>
    <property type="match status" value="1"/>
</dbReference>
<feature type="transmembrane region" description="Helical" evidence="5">
    <location>
        <begin position="272"/>
        <end position="293"/>
    </location>
</feature>
<feature type="transmembrane region" description="Helical" evidence="5">
    <location>
        <begin position="305"/>
        <end position="323"/>
    </location>
</feature>
<accession>A0ABX0MRA4</accession>
<evidence type="ECO:0000256" key="3">
    <source>
        <dbReference type="ARBA" id="ARBA00022989"/>
    </source>
</evidence>
<keyword evidence="4 5" id="KW-0472">Membrane</keyword>
<comment type="caution">
    <text evidence="7">The sequence shown here is derived from an EMBL/GenBank/DDBJ whole genome shotgun (WGS) entry which is preliminary data.</text>
</comment>
<feature type="domain" description="Major facilitator superfamily (MFS) profile" evidence="6">
    <location>
        <begin position="22"/>
        <end position="467"/>
    </location>
</feature>
<feature type="transmembrane region" description="Helical" evidence="5">
    <location>
        <begin position="443"/>
        <end position="462"/>
    </location>
</feature>
<dbReference type="Pfam" id="PF07690">
    <property type="entry name" value="MFS_1"/>
    <property type="match status" value="1"/>
</dbReference>
<feature type="transmembrane region" description="Helical" evidence="5">
    <location>
        <begin position="205"/>
        <end position="225"/>
    </location>
</feature>
<feature type="transmembrane region" description="Helical" evidence="5">
    <location>
        <begin position="231"/>
        <end position="251"/>
    </location>
</feature>
<evidence type="ECO:0000256" key="4">
    <source>
        <dbReference type="ARBA" id="ARBA00023136"/>
    </source>
</evidence>
<dbReference type="InterPro" id="IPR011701">
    <property type="entry name" value="MFS"/>
</dbReference>
<organism evidence="7 8">
    <name type="scientific">Massilia genomosp. 1</name>
    <dbReference type="NCBI Taxonomy" id="2609280"/>
    <lineage>
        <taxon>Bacteria</taxon>
        <taxon>Pseudomonadati</taxon>
        <taxon>Pseudomonadota</taxon>
        <taxon>Betaproteobacteria</taxon>
        <taxon>Burkholderiales</taxon>
        <taxon>Oxalobacteraceae</taxon>
        <taxon>Telluria group</taxon>
        <taxon>Massilia</taxon>
    </lineage>
</organism>
<evidence type="ECO:0000256" key="5">
    <source>
        <dbReference type="SAM" id="Phobius"/>
    </source>
</evidence>
<dbReference type="EMBL" id="WHJF01000018">
    <property type="protein sequence ID" value="NHZ62493.1"/>
    <property type="molecule type" value="Genomic_DNA"/>
</dbReference>
<evidence type="ECO:0000256" key="2">
    <source>
        <dbReference type="ARBA" id="ARBA00022692"/>
    </source>
</evidence>
<feature type="transmembrane region" description="Helical" evidence="5">
    <location>
        <begin position="335"/>
        <end position="354"/>
    </location>
</feature>
<gene>
    <name evidence="7" type="ORF">F1735_09265</name>
</gene>
<dbReference type="InterPro" id="IPR020846">
    <property type="entry name" value="MFS_dom"/>
</dbReference>
<feature type="transmembrane region" description="Helical" evidence="5">
    <location>
        <begin position="145"/>
        <end position="169"/>
    </location>
</feature>
<keyword evidence="8" id="KW-1185">Reference proteome</keyword>
<dbReference type="InterPro" id="IPR036259">
    <property type="entry name" value="MFS_trans_sf"/>
</dbReference>
<dbReference type="RefSeq" id="WP_167236674.1">
    <property type="nucleotide sequence ID" value="NZ_WHJF01000018.1"/>
</dbReference>
<keyword evidence="3 5" id="KW-1133">Transmembrane helix</keyword>
<feature type="transmembrane region" description="Helical" evidence="5">
    <location>
        <begin position="366"/>
        <end position="388"/>
    </location>
</feature>
<dbReference type="PANTHER" id="PTHR23501">
    <property type="entry name" value="MAJOR FACILITATOR SUPERFAMILY"/>
    <property type="match status" value="1"/>
</dbReference>
<evidence type="ECO:0000313" key="8">
    <source>
        <dbReference type="Proteomes" id="UP000610594"/>
    </source>
</evidence>
<feature type="transmembrane region" description="Helical" evidence="5">
    <location>
        <begin position="175"/>
        <end position="193"/>
    </location>
</feature>
<feature type="transmembrane region" description="Helical" evidence="5">
    <location>
        <begin position="112"/>
        <end position="133"/>
    </location>
</feature>
<keyword evidence="2 5" id="KW-0812">Transmembrane</keyword>
<evidence type="ECO:0000259" key="6">
    <source>
        <dbReference type="PROSITE" id="PS50850"/>
    </source>
</evidence>
<protein>
    <submittedName>
        <fullName evidence="7">MFS transporter</fullName>
    </submittedName>
</protein>
<evidence type="ECO:0000313" key="7">
    <source>
        <dbReference type="EMBL" id="NHZ62493.1"/>
    </source>
</evidence>
<feature type="transmembrane region" description="Helical" evidence="5">
    <location>
        <begin position="400"/>
        <end position="423"/>
    </location>
</feature>